<feature type="domain" description="RRM" evidence="4">
    <location>
        <begin position="19"/>
        <end position="102"/>
    </location>
</feature>
<protein>
    <recommendedName>
        <fullName evidence="4">RRM domain-containing protein</fullName>
    </recommendedName>
</protein>
<dbReference type="Pfam" id="PF00076">
    <property type="entry name" value="RRM_1"/>
    <property type="match status" value="1"/>
</dbReference>
<organism evidence="5 6">
    <name type="scientific">Exocentrus adspersus</name>
    <dbReference type="NCBI Taxonomy" id="1586481"/>
    <lineage>
        <taxon>Eukaryota</taxon>
        <taxon>Metazoa</taxon>
        <taxon>Ecdysozoa</taxon>
        <taxon>Arthropoda</taxon>
        <taxon>Hexapoda</taxon>
        <taxon>Insecta</taxon>
        <taxon>Pterygota</taxon>
        <taxon>Neoptera</taxon>
        <taxon>Endopterygota</taxon>
        <taxon>Coleoptera</taxon>
        <taxon>Polyphaga</taxon>
        <taxon>Cucujiformia</taxon>
        <taxon>Chrysomeloidea</taxon>
        <taxon>Cerambycidae</taxon>
        <taxon>Lamiinae</taxon>
        <taxon>Acanthocinini</taxon>
        <taxon>Exocentrus</taxon>
    </lineage>
</organism>
<evidence type="ECO:0000259" key="4">
    <source>
        <dbReference type="PROSITE" id="PS50102"/>
    </source>
</evidence>
<sequence length="102" mass="11388">MLLLDDRRRSQSMSFNDVNQLFLGNLPHTATEEELREIFGEFGAIVDLRVLSKPANKMGGLPGVRAPPHYGFITYETQMEVQACLQAKDVMVPVILLLASNI</sequence>
<keyword evidence="2 3" id="KW-0694">RNA-binding</keyword>
<dbReference type="GO" id="GO:1990904">
    <property type="term" value="C:ribonucleoprotein complex"/>
    <property type="evidence" value="ECO:0007669"/>
    <property type="project" value="InterPro"/>
</dbReference>
<dbReference type="Gene3D" id="3.30.70.330">
    <property type="match status" value="1"/>
</dbReference>
<gene>
    <name evidence="5" type="ORF">NQ315_008376</name>
</gene>
<dbReference type="PANTHER" id="PTHR10693:SF20">
    <property type="entry name" value="AT27578P"/>
    <property type="match status" value="1"/>
</dbReference>
<dbReference type="InterPro" id="IPR002343">
    <property type="entry name" value="Hud_Sxl_RNA"/>
</dbReference>
<dbReference type="InterPro" id="IPR000504">
    <property type="entry name" value="RRM_dom"/>
</dbReference>
<dbReference type="PANTHER" id="PTHR10693">
    <property type="entry name" value="RAS GTPASE-ACTIVATING PROTEIN-BINDING PROTEIN"/>
    <property type="match status" value="1"/>
</dbReference>
<dbReference type="SUPFAM" id="SSF54928">
    <property type="entry name" value="RNA-binding domain, RBD"/>
    <property type="match status" value="1"/>
</dbReference>
<dbReference type="AlphaFoldDB" id="A0AAV8VTD3"/>
<dbReference type="PRINTS" id="PR00961">
    <property type="entry name" value="HUDSXLRNA"/>
</dbReference>
<evidence type="ECO:0000256" key="2">
    <source>
        <dbReference type="ARBA" id="ARBA00022884"/>
    </source>
</evidence>
<dbReference type="GO" id="GO:0005829">
    <property type="term" value="C:cytosol"/>
    <property type="evidence" value="ECO:0007669"/>
    <property type="project" value="TreeGrafter"/>
</dbReference>
<keyword evidence="6" id="KW-1185">Reference proteome</keyword>
<evidence type="ECO:0000313" key="5">
    <source>
        <dbReference type="EMBL" id="KAJ8916976.1"/>
    </source>
</evidence>
<dbReference type="SMART" id="SM00360">
    <property type="entry name" value="RRM"/>
    <property type="match status" value="1"/>
</dbReference>
<reference evidence="5 6" key="1">
    <citation type="journal article" date="2023" name="Insect Mol. Biol.">
        <title>Genome sequencing provides insights into the evolution of gene families encoding plant cell wall-degrading enzymes in longhorned beetles.</title>
        <authorList>
            <person name="Shin N.R."/>
            <person name="Okamura Y."/>
            <person name="Kirsch R."/>
            <person name="Pauchet Y."/>
        </authorList>
    </citation>
    <scope>NUCLEOTIDE SEQUENCE [LARGE SCALE GENOMIC DNA]</scope>
    <source>
        <strain evidence="5">EAD_L_NR</strain>
    </source>
</reference>
<dbReference type="PROSITE" id="PS50102">
    <property type="entry name" value="RRM"/>
    <property type="match status" value="1"/>
</dbReference>
<dbReference type="InterPro" id="IPR012677">
    <property type="entry name" value="Nucleotide-bd_a/b_plait_sf"/>
</dbReference>
<name>A0AAV8VTD3_9CUCU</name>
<dbReference type="Proteomes" id="UP001159042">
    <property type="component" value="Unassembled WGS sequence"/>
</dbReference>
<dbReference type="InterPro" id="IPR039539">
    <property type="entry name" value="Ras_GTPase_bind_prot"/>
</dbReference>
<evidence type="ECO:0000256" key="1">
    <source>
        <dbReference type="ARBA" id="ARBA00022737"/>
    </source>
</evidence>
<dbReference type="GO" id="GO:0003729">
    <property type="term" value="F:mRNA binding"/>
    <property type="evidence" value="ECO:0007669"/>
    <property type="project" value="TreeGrafter"/>
</dbReference>
<comment type="caution">
    <text evidence="5">The sequence shown here is derived from an EMBL/GenBank/DDBJ whole genome shotgun (WGS) entry which is preliminary data.</text>
</comment>
<accession>A0AAV8VTD3</accession>
<dbReference type="InterPro" id="IPR035979">
    <property type="entry name" value="RBD_domain_sf"/>
</dbReference>
<keyword evidence="1" id="KW-0677">Repeat</keyword>
<dbReference type="EMBL" id="JANEYG010000037">
    <property type="protein sequence ID" value="KAJ8916976.1"/>
    <property type="molecule type" value="Genomic_DNA"/>
</dbReference>
<evidence type="ECO:0000256" key="3">
    <source>
        <dbReference type="PROSITE-ProRule" id="PRU00176"/>
    </source>
</evidence>
<proteinExistence type="predicted"/>
<evidence type="ECO:0000313" key="6">
    <source>
        <dbReference type="Proteomes" id="UP001159042"/>
    </source>
</evidence>